<reference evidence="1" key="1">
    <citation type="journal article" date="2021" name="Nat. Commun.">
        <title>Genetic determinants of endophytism in the Arabidopsis root mycobiome.</title>
        <authorList>
            <person name="Mesny F."/>
            <person name="Miyauchi S."/>
            <person name="Thiergart T."/>
            <person name="Pickel B."/>
            <person name="Atanasova L."/>
            <person name="Karlsson M."/>
            <person name="Huettel B."/>
            <person name="Barry K.W."/>
            <person name="Haridas S."/>
            <person name="Chen C."/>
            <person name="Bauer D."/>
            <person name="Andreopoulos W."/>
            <person name="Pangilinan J."/>
            <person name="LaButti K."/>
            <person name="Riley R."/>
            <person name="Lipzen A."/>
            <person name="Clum A."/>
            <person name="Drula E."/>
            <person name="Henrissat B."/>
            <person name="Kohler A."/>
            <person name="Grigoriev I.V."/>
            <person name="Martin F.M."/>
            <person name="Hacquard S."/>
        </authorList>
    </citation>
    <scope>NUCLEOTIDE SEQUENCE</scope>
    <source>
        <strain evidence="1">MPI-CAGE-CH-0235</strain>
    </source>
</reference>
<gene>
    <name evidence="1" type="ORF">B0I35DRAFT_426336</name>
</gene>
<name>A0A8K0STR2_9HYPO</name>
<keyword evidence="2" id="KW-1185">Reference proteome</keyword>
<comment type="caution">
    <text evidence="1">The sequence shown here is derived from an EMBL/GenBank/DDBJ whole genome shotgun (WGS) entry which is preliminary data.</text>
</comment>
<proteinExistence type="predicted"/>
<accession>A0A8K0STR2</accession>
<organism evidence="1 2">
    <name type="scientific">Stachybotrys elegans</name>
    <dbReference type="NCBI Taxonomy" id="80388"/>
    <lineage>
        <taxon>Eukaryota</taxon>
        <taxon>Fungi</taxon>
        <taxon>Dikarya</taxon>
        <taxon>Ascomycota</taxon>
        <taxon>Pezizomycotina</taxon>
        <taxon>Sordariomycetes</taxon>
        <taxon>Hypocreomycetidae</taxon>
        <taxon>Hypocreales</taxon>
        <taxon>Stachybotryaceae</taxon>
        <taxon>Stachybotrys</taxon>
    </lineage>
</organism>
<sequence>MPLQFFKLLTPCKGHRYCFQGSEILCPPRNLASGVVERMFILSSWFLKVDQRTLQCR</sequence>
<dbReference type="Proteomes" id="UP000813444">
    <property type="component" value="Unassembled WGS sequence"/>
</dbReference>
<evidence type="ECO:0000313" key="1">
    <source>
        <dbReference type="EMBL" id="KAH7322733.1"/>
    </source>
</evidence>
<dbReference type="EMBL" id="JAGPNK010000004">
    <property type="protein sequence ID" value="KAH7322733.1"/>
    <property type="molecule type" value="Genomic_DNA"/>
</dbReference>
<dbReference type="AlphaFoldDB" id="A0A8K0STR2"/>
<protein>
    <submittedName>
        <fullName evidence="1">Uncharacterized protein</fullName>
    </submittedName>
</protein>
<evidence type="ECO:0000313" key="2">
    <source>
        <dbReference type="Proteomes" id="UP000813444"/>
    </source>
</evidence>